<accession>A0A2W2CDT4</accession>
<dbReference type="SUPFAM" id="SSF54637">
    <property type="entry name" value="Thioesterase/thiol ester dehydrase-isomerase"/>
    <property type="match status" value="1"/>
</dbReference>
<dbReference type="InterPro" id="IPR002539">
    <property type="entry name" value="MaoC-like_dom"/>
</dbReference>
<dbReference type="InterPro" id="IPR029069">
    <property type="entry name" value="HotDog_dom_sf"/>
</dbReference>
<dbReference type="CDD" id="cd03454">
    <property type="entry name" value="YdeM"/>
    <property type="match status" value="1"/>
</dbReference>
<dbReference type="PANTHER" id="PTHR43664:SF1">
    <property type="entry name" value="BETA-METHYLMALYL-COA DEHYDRATASE"/>
    <property type="match status" value="1"/>
</dbReference>
<sequence>MSDLLHYEDFPEGLVIPLGTHHLPKEEVIAYAEEWDPQPFHVDEDEAERSVLGGLAASGWQSCAILIRLSVEGYANRSAAMASNAMEECRWLRPVFAGETLTGRATVLSRRISAKRPEMGILKMKFELLNTQGELKCDVIGVQFMKVRHP</sequence>
<dbReference type="RefSeq" id="WP_111195730.1">
    <property type="nucleotide sequence ID" value="NZ_QKVK01000001.1"/>
</dbReference>
<proteinExistence type="predicted"/>
<keyword evidence="3" id="KW-1185">Reference proteome</keyword>
<reference evidence="3" key="1">
    <citation type="submission" date="2018-06" db="EMBL/GenBank/DDBJ databases">
        <title>Aestuariibacter litoralis strain KCTC 52945T.</title>
        <authorList>
            <person name="Li X."/>
            <person name="Salam N."/>
            <person name="Li J.-L."/>
            <person name="Chen Y.-M."/>
            <person name="Yang Z.-W."/>
            <person name="Zhang L.-Y."/>
            <person name="Han M.-X."/>
            <person name="Xiao M."/>
            <person name="Li W.-J."/>
        </authorList>
    </citation>
    <scope>NUCLEOTIDE SEQUENCE [LARGE SCALE GENOMIC DNA]</scope>
    <source>
        <strain evidence="3">KCTC 52945</strain>
    </source>
</reference>
<evidence type="ECO:0000313" key="2">
    <source>
        <dbReference type="EMBL" id="PZF78403.1"/>
    </source>
</evidence>
<dbReference type="InterPro" id="IPR052342">
    <property type="entry name" value="MCH/BMMD"/>
</dbReference>
<gene>
    <name evidence="2" type="ORF">DK847_00865</name>
</gene>
<evidence type="ECO:0000259" key="1">
    <source>
        <dbReference type="Pfam" id="PF01575"/>
    </source>
</evidence>
<dbReference type="Pfam" id="PF01575">
    <property type="entry name" value="MaoC_dehydratas"/>
    <property type="match status" value="1"/>
</dbReference>
<dbReference type="Gene3D" id="3.10.129.10">
    <property type="entry name" value="Hotdog Thioesterase"/>
    <property type="match status" value="1"/>
</dbReference>
<comment type="caution">
    <text evidence="2">The sequence shown here is derived from an EMBL/GenBank/DDBJ whole genome shotgun (WGS) entry which is preliminary data.</text>
</comment>
<organism evidence="2 3">
    <name type="scientific">Aestuariivirga litoralis</name>
    <dbReference type="NCBI Taxonomy" id="2650924"/>
    <lineage>
        <taxon>Bacteria</taxon>
        <taxon>Pseudomonadati</taxon>
        <taxon>Pseudomonadota</taxon>
        <taxon>Alphaproteobacteria</taxon>
        <taxon>Hyphomicrobiales</taxon>
        <taxon>Aestuariivirgaceae</taxon>
        <taxon>Aestuariivirga</taxon>
    </lineage>
</organism>
<dbReference type="Proteomes" id="UP000248795">
    <property type="component" value="Unassembled WGS sequence"/>
</dbReference>
<feature type="domain" description="MaoC-like" evidence="1">
    <location>
        <begin position="25"/>
        <end position="115"/>
    </location>
</feature>
<dbReference type="EMBL" id="QKVK01000001">
    <property type="protein sequence ID" value="PZF78403.1"/>
    <property type="molecule type" value="Genomic_DNA"/>
</dbReference>
<name>A0A2W2CDT4_9HYPH</name>
<dbReference type="PANTHER" id="PTHR43664">
    <property type="entry name" value="MONOAMINE OXIDASE-RELATED"/>
    <property type="match status" value="1"/>
</dbReference>
<dbReference type="AlphaFoldDB" id="A0A2W2CDT4"/>
<evidence type="ECO:0000313" key="3">
    <source>
        <dbReference type="Proteomes" id="UP000248795"/>
    </source>
</evidence>
<protein>
    <submittedName>
        <fullName evidence="2">Dehydratase</fullName>
    </submittedName>
</protein>